<accession>L9JCW3</accession>
<evidence type="ECO:0000313" key="2">
    <source>
        <dbReference type="EMBL" id="ELW48416.1"/>
    </source>
</evidence>
<evidence type="ECO:0000313" key="3">
    <source>
        <dbReference type="Proteomes" id="UP000011518"/>
    </source>
</evidence>
<protein>
    <submittedName>
        <fullName evidence="2">Uncharacterized protein</fullName>
    </submittedName>
</protein>
<dbReference type="Proteomes" id="UP000011518">
    <property type="component" value="Unassembled WGS sequence"/>
</dbReference>
<keyword evidence="3" id="KW-1185">Reference proteome</keyword>
<reference evidence="3" key="1">
    <citation type="submission" date="2012-07" db="EMBL/GenBank/DDBJ databases">
        <title>Genome of the Chinese tree shrew, a rising model animal genetically related to primates.</title>
        <authorList>
            <person name="Zhang G."/>
            <person name="Fan Y."/>
            <person name="Yao Y."/>
            <person name="Huang Z."/>
        </authorList>
    </citation>
    <scope>NUCLEOTIDE SEQUENCE [LARGE SCALE GENOMIC DNA]</scope>
</reference>
<evidence type="ECO:0000256" key="1">
    <source>
        <dbReference type="SAM" id="MobiDB-lite"/>
    </source>
</evidence>
<proteinExistence type="predicted"/>
<dbReference type="InParanoid" id="L9JCW3"/>
<dbReference type="AlphaFoldDB" id="L9JCW3"/>
<dbReference type="EMBL" id="KB321054">
    <property type="protein sequence ID" value="ELW48416.1"/>
    <property type="molecule type" value="Genomic_DNA"/>
</dbReference>
<feature type="compositionally biased region" description="Basic and acidic residues" evidence="1">
    <location>
        <begin position="329"/>
        <end position="339"/>
    </location>
</feature>
<feature type="region of interest" description="Disordered" evidence="1">
    <location>
        <begin position="329"/>
        <end position="355"/>
    </location>
</feature>
<organism evidence="2 3">
    <name type="scientific">Tupaia chinensis</name>
    <name type="common">Chinese tree shrew</name>
    <name type="synonym">Tupaia belangeri chinensis</name>
    <dbReference type="NCBI Taxonomy" id="246437"/>
    <lineage>
        <taxon>Eukaryota</taxon>
        <taxon>Metazoa</taxon>
        <taxon>Chordata</taxon>
        <taxon>Craniata</taxon>
        <taxon>Vertebrata</taxon>
        <taxon>Euteleostomi</taxon>
        <taxon>Mammalia</taxon>
        <taxon>Eutheria</taxon>
        <taxon>Euarchontoglires</taxon>
        <taxon>Scandentia</taxon>
        <taxon>Tupaiidae</taxon>
        <taxon>Tupaia</taxon>
    </lineage>
</organism>
<name>L9JCW3_TUPCH</name>
<gene>
    <name evidence="2" type="ORF">TREES_T100021821</name>
</gene>
<sequence length="355" mass="37773">MFGVLAFDNGFIFQLAQKEKKAGGESRRPRAGVTSWTSEPRVLRREEPPRSLVLRVQIQRNGRGGARRSQVCAPRGGLQAGGAVLAGAAASGLSAVRRQLARALRGPRECEEPLGRCGSLLVSSVEIELSLNVIYDGFKTQVTAGSIEHALGPTAVDASTQNGLVQSGVFQAEQGGLLVVSGLGVICGRLSPGCNFPTEEEIVEIYMKTLRRRSCVNAECVVGAAGAAAPERVAEAEARHAVPLGVAGTVARLQDPGTCILFAKLLRTGTIGLKARSAHFRLLNSGYFKALDRVDHRQLVLRMAGRQEHQLAASPRPVSADPRDCRHALTARDRRDPDVTVRLAPASVSGARSLP</sequence>
<reference evidence="3" key="2">
    <citation type="journal article" date="2013" name="Nat. Commun.">
        <title>Genome of the Chinese tree shrew.</title>
        <authorList>
            <person name="Fan Y."/>
            <person name="Huang Z.Y."/>
            <person name="Cao C.C."/>
            <person name="Chen C.S."/>
            <person name="Chen Y.X."/>
            <person name="Fan D.D."/>
            <person name="He J."/>
            <person name="Hou H.L."/>
            <person name="Hu L."/>
            <person name="Hu X.T."/>
            <person name="Jiang X.T."/>
            <person name="Lai R."/>
            <person name="Lang Y.S."/>
            <person name="Liang B."/>
            <person name="Liao S.G."/>
            <person name="Mu D."/>
            <person name="Ma Y.Y."/>
            <person name="Niu Y.Y."/>
            <person name="Sun X.Q."/>
            <person name="Xia J.Q."/>
            <person name="Xiao J."/>
            <person name="Xiong Z.Q."/>
            <person name="Xu L."/>
            <person name="Yang L."/>
            <person name="Zhang Y."/>
            <person name="Zhao W."/>
            <person name="Zhao X.D."/>
            <person name="Zheng Y.T."/>
            <person name="Zhou J.M."/>
            <person name="Zhu Y.B."/>
            <person name="Zhang G.J."/>
            <person name="Wang J."/>
            <person name="Yao Y.G."/>
        </authorList>
    </citation>
    <scope>NUCLEOTIDE SEQUENCE [LARGE SCALE GENOMIC DNA]</scope>
</reference>